<dbReference type="AlphaFoldDB" id="K2HJ95"/>
<comment type="caution">
    <text evidence="2">The sequence shown here is derived from an EMBL/GenBank/DDBJ whole genome shotgun (WGS) entry which is preliminary data.</text>
</comment>
<dbReference type="OrthoDB" id="9801938at2"/>
<keyword evidence="3" id="KW-1185">Reference proteome</keyword>
<evidence type="ECO:0000256" key="1">
    <source>
        <dbReference type="SAM" id="MobiDB-lite"/>
    </source>
</evidence>
<dbReference type="Proteomes" id="UP000006765">
    <property type="component" value="Unassembled WGS sequence"/>
</dbReference>
<proteinExistence type="predicted"/>
<dbReference type="EMBL" id="AMGO01000068">
    <property type="protein sequence ID" value="EKE43074.1"/>
    <property type="molecule type" value="Genomic_DNA"/>
</dbReference>
<reference evidence="2 3" key="1">
    <citation type="journal article" date="2012" name="J. Bacteriol.">
        <title>Draft Genome Sequence of Oceaniovalibus guishaninsula JLT2003T.</title>
        <authorList>
            <person name="Tang K."/>
            <person name="Liu K."/>
            <person name="Jiao N."/>
        </authorList>
    </citation>
    <scope>NUCLEOTIDE SEQUENCE [LARGE SCALE GENOMIC DNA]</scope>
    <source>
        <strain evidence="2 3">JLT2003</strain>
    </source>
</reference>
<feature type="compositionally biased region" description="Acidic residues" evidence="1">
    <location>
        <begin position="30"/>
        <end position="42"/>
    </location>
</feature>
<dbReference type="RefSeq" id="WP_007427817.1">
    <property type="nucleotide sequence ID" value="NZ_AMGO01000068.1"/>
</dbReference>
<dbReference type="STRING" id="1231392.OCGS_2665"/>
<name>K2HJ95_9RHOB</name>
<sequence length="63" mass="6653">MTERDLKDRPPASPPCSAHEVDPRYMGLDPTDDDAPPSDVEGDGGAGVTQGKVVGGSARRVYR</sequence>
<feature type="region of interest" description="Disordered" evidence="1">
    <location>
        <begin position="1"/>
        <end position="63"/>
    </location>
</feature>
<gene>
    <name evidence="2" type="ORF">OCGS_2665</name>
</gene>
<accession>K2HJ95</accession>
<organism evidence="2 3">
    <name type="scientific">Oceaniovalibus guishaninsula JLT2003</name>
    <dbReference type="NCBI Taxonomy" id="1231392"/>
    <lineage>
        <taxon>Bacteria</taxon>
        <taxon>Pseudomonadati</taxon>
        <taxon>Pseudomonadota</taxon>
        <taxon>Alphaproteobacteria</taxon>
        <taxon>Rhodobacterales</taxon>
        <taxon>Roseobacteraceae</taxon>
        <taxon>Oceaniovalibus</taxon>
    </lineage>
</organism>
<feature type="compositionally biased region" description="Basic and acidic residues" evidence="1">
    <location>
        <begin position="1"/>
        <end position="10"/>
    </location>
</feature>
<evidence type="ECO:0000313" key="3">
    <source>
        <dbReference type="Proteomes" id="UP000006765"/>
    </source>
</evidence>
<protein>
    <submittedName>
        <fullName evidence="2">Uncharacterized protein</fullName>
    </submittedName>
</protein>
<evidence type="ECO:0000313" key="2">
    <source>
        <dbReference type="EMBL" id="EKE43074.1"/>
    </source>
</evidence>